<reference evidence="1 2" key="1">
    <citation type="journal article" date="2022" name="bioRxiv">
        <title>The genome of the oomycete Peronosclerospora sorghi, a cosmopolitan pathogen of maize and sorghum, is inflated with dispersed pseudogenes.</title>
        <authorList>
            <person name="Fletcher K."/>
            <person name="Martin F."/>
            <person name="Isakeit T."/>
            <person name="Cavanaugh K."/>
            <person name="Magill C."/>
            <person name="Michelmore R."/>
        </authorList>
    </citation>
    <scope>NUCLEOTIDE SEQUENCE [LARGE SCALE GENOMIC DNA]</scope>
    <source>
        <strain evidence="1">P6</strain>
    </source>
</reference>
<name>A0ACC0WWU6_9STRA</name>
<keyword evidence="2" id="KW-1185">Reference proteome</keyword>
<evidence type="ECO:0000313" key="1">
    <source>
        <dbReference type="EMBL" id="KAI9922505.1"/>
    </source>
</evidence>
<dbReference type="EMBL" id="CM047580">
    <property type="protein sequence ID" value="KAI9922505.1"/>
    <property type="molecule type" value="Genomic_DNA"/>
</dbReference>
<proteinExistence type="predicted"/>
<comment type="caution">
    <text evidence="1">The sequence shown here is derived from an EMBL/GenBank/DDBJ whole genome shotgun (WGS) entry which is preliminary data.</text>
</comment>
<accession>A0ACC0WWU6</accession>
<sequence length="378" mass="43426">MGSNKRRHQRVKAVGAQVEENIEQDGEEKKLKHVNADQLYQVDNKGGNVPAALTKKQKLDKLQNDPLLASTRKFNASNRSKSEIMLVKKLQKQQDYPINKLAQENKMKTVMVKELWSEDGSIIDNEQNHKVDDYVAPVVVKKTSRRKVVAPTKYKEATVEVAAAGQSYHPDFDAHQDVLAEAVAEELQRRVKRAQLQEPVQGMSEETLQFIKQESSDSETGSSDSEDKHDMMTTTHKLPEKLTRAQRNKRLRHKQTELKQRMRSHKKAISKQINASSHILQEIVKCEKEMAKSVELKKLQKEQKLNEEPPVRVAGKYIKLDRTMLFSLSEELTGNYRTLKPKGNPLLDRFDSLHKRNQIEIGRPKKTRKAKVKIIETK</sequence>
<gene>
    <name evidence="1" type="ORF">PsorP6_002479</name>
</gene>
<organism evidence="1 2">
    <name type="scientific">Peronosclerospora sorghi</name>
    <dbReference type="NCBI Taxonomy" id="230839"/>
    <lineage>
        <taxon>Eukaryota</taxon>
        <taxon>Sar</taxon>
        <taxon>Stramenopiles</taxon>
        <taxon>Oomycota</taxon>
        <taxon>Peronosporomycetes</taxon>
        <taxon>Peronosporales</taxon>
        <taxon>Peronosporaceae</taxon>
        <taxon>Peronosclerospora</taxon>
    </lineage>
</organism>
<dbReference type="Proteomes" id="UP001163321">
    <property type="component" value="Chromosome 1"/>
</dbReference>
<protein>
    <submittedName>
        <fullName evidence="1">Uncharacterized protein</fullName>
    </submittedName>
</protein>
<evidence type="ECO:0000313" key="2">
    <source>
        <dbReference type="Proteomes" id="UP001163321"/>
    </source>
</evidence>